<dbReference type="GO" id="GO:0006906">
    <property type="term" value="P:vesicle fusion"/>
    <property type="evidence" value="ECO:0007669"/>
    <property type="project" value="TreeGrafter"/>
</dbReference>
<name>A0A507DP07_9FUNG</name>
<dbReference type="PROSITE" id="PS50192">
    <property type="entry name" value="T_SNARE"/>
    <property type="match status" value="1"/>
</dbReference>
<evidence type="ECO:0000256" key="4">
    <source>
        <dbReference type="SAM" id="Phobius"/>
    </source>
</evidence>
<dbReference type="Pfam" id="PF05739">
    <property type="entry name" value="SNARE"/>
    <property type="match status" value="1"/>
</dbReference>
<keyword evidence="8" id="KW-1185">Reference proteome</keyword>
<evidence type="ECO:0000256" key="3">
    <source>
        <dbReference type="SAM" id="MobiDB-lite"/>
    </source>
</evidence>
<gene>
    <name evidence="6" type="ORF">SeLEV6574_g01734</name>
    <name evidence="7" type="ORF">SeMB42_g00968</name>
</gene>
<proteinExistence type="inferred from homology"/>
<dbReference type="PANTHER" id="PTHR19957">
    <property type="entry name" value="SYNTAXIN"/>
    <property type="match status" value="1"/>
</dbReference>
<dbReference type="FunFam" id="1.20.5.110:FF:000059">
    <property type="entry name" value="Related to syntaxin 12"/>
    <property type="match status" value="1"/>
</dbReference>
<feature type="region of interest" description="Disordered" evidence="3">
    <location>
        <begin position="1"/>
        <end position="40"/>
    </location>
</feature>
<dbReference type="GO" id="GO:0005484">
    <property type="term" value="F:SNAP receptor activity"/>
    <property type="evidence" value="ECO:0007669"/>
    <property type="project" value="InterPro"/>
</dbReference>
<evidence type="ECO:0000256" key="1">
    <source>
        <dbReference type="ARBA" id="ARBA00009063"/>
    </source>
</evidence>
<keyword evidence="4" id="KW-0472">Membrane</keyword>
<feature type="domain" description="T-SNARE coiled-coil homology" evidence="5">
    <location>
        <begin position="205"/>
        <end position="267"/>
    </location>
</feature>
<dbReference type="GO" id="GO:0031201">
    <property type="term" value="C:SNARE complex"/>
    <property type="evidence" value="ECO:0007669"/>
    <property type="project" value="TreeGrafter"/>
</dbReference>
<keyword evidence="4" id="KW-0812">Transmembrane</keyword>
<evidence type="ECO:0000256" key="2">
    <source>
        <dbReference type="RuleBase" id="RU003858"/>
    </source>
</evidence>
<comment type="similarity">
    <text evidence="1 2">Belongs to the syntaxin family.</text>
</comment>
<dbReference type="Proteomes" id="UP000320475">
    <property type="component" value="Unassembled WGS sequence"/>
</dbReference>
<dbReference type="GO" id="GO:0006896">
    <property type="term" value="P:Golgi to vacuole transport"/>
    <property type="evidence" value="ECO:0007669"/>
    <property type="project" value="TreeGrafter"/>
</dbReference>
<dbReference type="AlphaFoldDB" id="A0A507DP07"/>
<accession>A0A507DP07</accession>
<dbReference type="PANTHER" id="PTHR19957:SF38">
    <property type="entry name" value="LD27581P"/>
    <property type="match status" value="1"/>
</dbReference>
<feature type="compositionally biased region" description="Polar residues" evidence="3">
    <location>
        <begin position="23"/>
        <end position="40"/>
    </location>
</feature>
<reference evidence="8 9" key="1">
    <citation type="journal article" date="2019" name="Sci. Rep.">
        <title>Comparative genomics of chytrid fungi reveal insights into the obligate biotrophic and pathogenic lifestyle of Synchytrium endobioticum.</title>
        <authorList>
            <person name="van de Vossenberg B.T.L.H."/>
            <person name="Warris S."/>
            <person name="Nguyen H.D.T."/>
            <person name="van Gent-Pelzer M.P.E."/>
            <person name="Joly D.L."/>
            <person name="van de Geest H.C."/>
            <person name="Bonants P.J.M."/>
            <person name="Smith D.S."/>
            <person name="Levesque C.A."/>
            <person name="van der Lee T.A.J."/>
        </authorList>
    </citation>
    <scope>NUCLEOTIDE SEQUENCE [LARGE SCALE GENOMIC DNA]</scope>
    <source>
        <strain evidence="6 9">LEV6574</strain>
        <strain evidence="7 8">MB42</strain>
    </source>
</reference>
<comment type="caution">
    <text evidence="7">The sequence shown here is derived from an EMBL/GenBank/DDBJ whole genome shotgun (WGS) entry which is preliminary data.</text>
</comment>
<dbReference type="Gene3D" id="1.20.5.110">
    <property type="match status" value="1"/>
</dbReference>
<feature type="transmembrane region" description="Helical" evidence="4">
    <location>
        <begin position="278"/>
        <end position="297"/>
    </location>
</feature>
<dbReference type="SMART" id="SM00503">
    <property type="entry name" value="SynN"/>
    <property type="match status" value="1"/>
</dbReference>
<dbReference type="GO" id="GO:0048278">
    <property type="term" value="P:vesicle docking"/>
    <property type="evidence" value="ECO:0007669"/>
    <property type="project" value="TreeGrafter"/>
</dbReference>
<dbReference type="VEuPathDB" id="FungiDB:SeMB42_g00968"/>
<dbReference type="SUPFAM" id="SSF47661">
    <property type="entry name" value="t-snare proteins"/>
    <property type="match status" value="1"/>
</dbReference>
<dbReference type="STRING" id="286115.A0A507DP07"/>
<dbReference type="EMBL" id="QEAN01000021">
    <property type="protein sequence ID" value="TPX53151.1"/>
    <property type="molecule type" value="Genomic_DNA"/>
</dbReference>
<dbReference type="GO" id="GO:0012505">
    <property type="term" value="C:endomembrane system"/>
    <property type="evidence" value="ECO:0007669"/>
    <property type="project" value="TreeGrafter"/>
</dbReference>
<organism evidence="7 8">
    <name type="scientific">Synchytrium endobioticum</name>
    <dbReference type="NCBI Taxonomy" id="286115"/>
    <lineage>
        <taxon>Eukaryota</taxon>
        <taxon>Fungi</taxon>
        <taxon>Fungi incertae sedis</taxon>
        <taxon>Chytridiomycota</taxon>
        <taxon>Chytridiomycota incertae sedis</taxon>
        <taxon>Chytridiomycetes</taxon>
        <taxon>Synchytriales</taxon>
        <taxon>Synchytriaceae</taxon>
        <taxon>Synchytrium</taxon>
    </lineage>
</organism>
<sequence>MSFGDFDSRSPSSSSARPFAFNPNDNNAVSTSRATTNNTSLRELDSGSYVRNIDRTSHIVFQISNNVASIQKLASLLGGTRDTPDLRQKLHGLVDDTRDMVKHTSQDLKAMSASDDVISFEGRQKKLAIQKLQRDFEQVLSRFQSVSKFVAEKSREFVARAKAAQERHLEPFKEDEESAENAPLLGNAQKLQQIRAIDNEVEYSEAVIAEREVEVAEIERSIAEVNEIFRDLGTLVHEQGYMLDNIESNISATTINMENATSELRTASKYQKNARARMCCLLLFVAIIIAVVVVVLVA</sequence>
<evidence type="ECO:0000313" key="9">
    <source>
        <dbReference type="Proteomes" id="UP000320475"/>
    </source>
</evidence>
<dbReference type="PROSITE" id="PS00914">
    <property type="entry name" value="SYNTAXIN"/>
    <property type="match status" value="1"/>
</dbReference>
<protein>
    <recommendedName>
        <fullName evidence="5">t-SNARE coiled-coil homology domain-containing protein</fullName>
    </recommendedName>
</protein>
<dbReference type="Pfam" id="PF14523">
    <property type="entry name" value="Syntaxin_2"/>
    <property type="match status" value="1"/>
</dbReference>
<feature type="compositionally biased region" description="Low complexity" evidence="3">
    <location>
        <begin position="1"/>
        <end position="21"/>
    </location>
</feature>
<dbReference type="EMBL" id="QEAM01000042">
    <property type="protein sequence ID" value="TPX48983.1"/>
    <property type="molecule type" value="Genomic_DNA"/>
</dbReference>
<dbReference type="GO" id="GO:0006886">
    <property type="term" value="P:intracellular protein transport"/>
    <property type="evidence" value="ECO:0007669"/>
    <property type="project" value="InterPro"/>
</dbReference>
<dbReference type="OrthoDB" id="364348at2759"/>
<dbReference type="InterPro" id="IPR006011">
    <property type="entry name" value="Syntaxin_N"/>
</dbReference>
<keyword evidence="4" id="KW-1133">Transmembrane helix</keyword>
<dbReference type="SMART" id="SM00397">
    <property type="entry name" value="t_SNARE"/>
    <property type="match status" value="1"/>
</dbReference>
<dbReference type="InterPro" id="IPR045242">
    <property type="entry name" value="Syntaxin"/>
</dbReference>
<dbReference type="InterPro" id="IPR006012">
    <property type="entry name" value="Syntaxin/epimorphin_CS"/>
</dbReference>
<dbReference type="Proteomes" id="UP000317494">
    <property type="component" value="Unassembled WGS sequence"/>
</dbReference>
<evidence type="ECO:0000313" key="6">
    <source>
        <dbReference type="EMBL" id="TPX48983.1"/>
    </source>
</evidence>
<dbReference type="GO" id="GO:0000149">
    <property type="term" value="F:SNARE binding"/>
    <property type="evidence" value="ECO:0007669"/>
    <property type="project" value="TreeGrafter"/>
</dbReference>
<evidence type="ECO:0000313" key="7">
    <source>
        <dbReference type="EMBL" id="TPX53151.1"/>
    </source>
</evidence>
<dbReference type="InterPro" id="IPR010989">
    <property type="entry name" value="SNARE"/>
</dbReference>
<evidence type="ECO:0000259" key="5">
    <source>
        <dbReference type="PROSITE" id="PS50192"/>
    </source>
</evidence>
<dbReference type="Gene3D" id="1.20.58.70">
    <property type="match status" value="1"/>
</dbReference>
<evidence type="ECO:0000313" key="8">
    <source>
        <dbReference type="Proteomes" id="UP000317494"/>
    </source>
</evidence>
<dbReference type="CDD" id="cd15840">
    <property type="entry name" value="SNARE_Qa"/>
    <property type="match status" value="1"/>
</dbReference>
<dbReference type="InterPro" id="IPR000727">
    <property type="entry name" value="T_SNARE_dom"/>
</dbReference>